<evidence type="ECO:0000259" key="4">
    <source>
        <dbReference type="PROSITE" id="PS51186"/>
    </source>
</evidence>
<sequence>MGKVVFSEAEFDLAEVVYEDWKAIHRYASLPIVSQYQPWETMREKDTTDYVKGIVEAAQQVPRIRFAYAIQKDRRTIGVTELNVRDKTNGEISYILHPDYWGQGLATKAAKKMLLYGFEELELHRIYGTCDPNNGASARVLQRLGMREEGRLRENLWSKDHWRDSLLFSVLVHECG</sequence>
<feature type="domain" description="N-acetyltransferase" evidence="4">
    <location>
        <begin position="16"/>
        <end position="169"/>
    </location>
</feature>
<dbReference type="SUPFAM" id="SSF55729">
    <property type="entry name" value="Acyl-CoA N-acyltransferases (Nat)"/>
    <property type="match status" value="1"/>
</dbReference>
<evidence type="ECO:0000256" key="3">
    <source>
        <dbReference type="ARBA" id="ARBA00038502"/>
    </source>
</evidence>
<protein>
    <recommendedName>
        <fullName evidence="4">N-acetyltransferase domain-containing protein</fullName>
    </recommendedName>
</protein>
<name>A0A9D5DS70_9BACI</name>
<dbReference type="Gene3D" id="3.40.630.30">
    <property type="match status" value="1"/>
</dbReference>
<dbReference type="EMBL" id="LJJD01000035">
    <property type="protein sequence ID" value="KQL56040.1"/>
    <property type="molecule type" value="Genomic_DNA"/>
</dbReference>
<keyword evidence="1" id="KW-0808">Transferase</keyword>
<organism evidence="5 6">
    <name type="scientific">Alkalicoccobacillus plakortidis</name>
    <dbReference type="NCBI Taxonomy" id="444060"/>
    <lineage>
        <taxon>Bacteria</taxon>
        <taxon>Bacillati</taxon>
        <taxon>Bacillota</taxon>
        <taxon>Bacilli</taxon>
        <taxon>Bacillales</taxon>
        <taxon>Bacillaceae</taxon>
        <taxon>Alkalicoccobacillus</taxon>
    </lineage>
</organism>
<keyword evidence="6" id="KW-1185">Reference proteome</keyword>
<evidence type="ECO:0000313" key="6">
    <source>
        <dbReference type="Proteomes" id="UP000051061"/>
    </source>
</evidence>
<comment type="similarity">
    <text evidence="3">Belongs to the acetyltransferase family. RimJ subfamily.</text>
</comment>
<keyword evidence="2" id="KW-0012">Acyltransferase</keyword>
<dbReference type="GO" id="GO:0016747">
    <property type="term" value="F:acyltransferase activity, transferring groups other than amino-acyl groups"/>
    <property type="evidence" value="ECO:0007669"/>
    <property type="project" value="InterPro"/>
</dbReference>
<dbReference type="PANTHER" id="PTHR43792:SF8">
    <property type="entry name" value="[RIBOSOMAL PROTEIN US5]-ALANINE N-ACETYLTRANSFERASE"/>
    <property type="match status" value="1"/>
</dbReference>
<dbReference type="PANTHER" id="PTHR43792">
    <property type="entry name" value="GNAT FAMILY, PUTATIVE (AFU_ORTHOLOGUE AFUA_3G00765)-RELATED-RELATED"/>
    <property type="match status" value="1"/>
</dbReference>
<evidence type="ECO:0000256" key="1">
    <source>
        <dbReference type="ARBA" id="ARBA00022679"/>
    </source>
</evidence>
<evidence type="ECO:0000256" key="2">
    <source>
        <dbReference type="ARBA" id="ARBA00023315"/>
    </source>
</evidence>
<dbReference type="PROSITE" id="PS51186">
    <property type="entry name" value="GNAT"/>
    <property type="match status" value="1"/>
</dbReference>
<evidence type="ECO:0000313" key="5">
    <source>
        <dbReference type="EMBL" id="KQL56040.1"/>
    </source>
</evidence>
<proteinExistence type="inferred from homology"/>
<reference evidence="5 6" key="1">
    <citation type="submission" date="2015-09" db="EMBL/GenBank/DDBJ databases">
        <title>Genome sequencing project for genomic taxonomy and phylogenomics of Bacillus-like bacteria.</title>
        <authorList>
            <person name="Liu B."/>
            <person name="Wang J."/>
            <person name="Zhu Y."/>
            <person name="Liu G."/>
            <person name="Chen Q."/>
            <person name="Chen Z."/>
            <person name="Lan J."/>
            <person name="Che J."/>
            <person name="Ge C."/>
            <person name="Shi H."/>
            <person name="Pan Z."/>
            <person name="Liu X."/>
        </authorList>
    </citation>
    <scope>NUCLEOTIDE SEQUENCE [LARGE SCALE GENOMIC DNA]</scope>
    <source>
        <strain evidence="5 6">DSM 19153</strain>
    </source>
</reference>
<accession>A0A9D5DS70</accession>
<gene>
    <name evidence="5" type="ORF">AN965_15830</name>
</gene>
<dbReference type="Proteomes" id="UP000051061">
    <property type="component" value="Unassembled WGS sequence"/>
</dbReference>
<dbReference type="InterPro" id="IPR000182">
    <property type="entry name" value="GNAT_dom"/>
</dbReference>
<comment type="caution">
    <text evidence="5">The sequence shown here is derived from an EMBL/GenBank/DDBJ whole genome shotgun (WGS) entry which is preliminary data.</text>
</comment>
<dbReference type="AlphaFoldDB" id="A0A9D5DS70"/>
<dbReference type="Pfam" id="PF13302">
    <property type="entry name" value="Acetyltransf_3"/>
    <property type="match status" value="1"/>
</dbReference>
<dbReference type="InterPro" id="IPR051531">
    <property type="entry name" value="N-acetyltransferase"/>
</dbReference>
<dbReference type="InterPro" id="IPR016181">
    <property type="entry name" value="Acyl_CoA_acyltransferase"/>
</dbReference>